<comment type="similarity">
    <text evidence="7">Belongs to the class-I aminoacyl-tRNA synthetase family. GluQ subfamily.</text>
</comment>
<gene>
    <name evidence="10" type="primary">gluQRS</name>
    <name evidence="7" type="synonym">gluQ</name>
    <name evidence="10" type="ORF">H9698_00485</name>
</gene>
<feature type="binding site" evidence="7">
    <location>
        <position position="193"/>
    </location>
    <ligand>
        <name>L-glutamate</name>
        <dbReference type="ChEBI" id="CHEBI:29985"/>
    </ligand>
</feature>
<name>A0A9D2Q1S5_9FIRM</name>
<reference evidence="10" key="2">
    <citation type="submission" date="2021-04" db="EMBL/GenBank/DDBJ databases">
        <authorList>
            <person name="Gilroy R."/>
        </authorList>
    </citation>
    <scope>NUCLEOTIDE SEQUENCE</scope>
    <source>
        <strain evidence="10">5933</strain>
    </source>
</reference>
<evidence type="ECO:0000256" key="8">
    <source>
        <dbReference type="RuleBase" id="RU363037"/>
    </source>
</evidence>
<dbReference type="NCBIfam" id="NF004314">
    <property type="entry name" value="PRK05710.1-3"/>
    <property type="match status" value="1"/>
</dbReference>
<feature type="domain" description="Glutamyl/glutaminyl-tRNA synthetase class Ib catalytic" evidence="9">
    <location>
        <begin position="7"/>
        <end position="282"/>
    </location>
</feature>
<keyword evidence="5 7" id="KW-0067">ATP-binding</keyword>
<keyword evidence="2 7" id="KW-0479">Metal-binding</keyword>
<comment type="cofactor">
    <cofactor evidence="7">
        <name>Zn(2+)</name>
        <dbReference type="ChEBI" id="CHEBI:29105"/>
    </cofactor>
    <text evidence="7">Binds 1 zinc ion per subunit.</text>
</comment>
<evidence type="ECO:0000256" key="5">
    <source>
        <dbReference type="ARBA" id="ARBA00022840"/>
    </source>
</evidence>
<dbReference type="PANTHER" id="PTHR43311:SF1">
    <property type="entry name" value="GLUTAMYL-Q TRNA(ASP) SYNTHETASE"/>
    <property type="match status" value="1"/>
</dbReference>
<evidence type="ECO:0000256" key="7">
    <source>
        <dbReference type="HAMAP-Rule" id="MF_01428"/>
    </source>
</evidence>
<dbReference type="Pfam" id="PF00749">
    <property type="entry name" value="tRNA-synt_1c"/>
    <property type="match status" value="1"/>
</dbReference>
<feature type="binding site" evidence="7">
    <location>
        <position position="252"/>
    </location>
    <ligand>
        <name>ATP</name>
        <dbReference type="ChEBI" id="CHEBI:30616"/>
    </ligand>
</feature>
<feature type="binding site" evidence="7">
    <location>
        <position position="43"/>
    </location>
    <ligand>
        <name>L-glutamate</name>
        <dbReference type="ChEBI" id="CHEBI:29985"/>
    </ligand>
</feature>
<keyword evidence="8" id="KW-0648">Protein biosynthesis</keyword>
<reference evidence="10" key="1">
    <citation type="journal article" date="2021" name="PeerJ">
        <title>Extensive microbial diversity within the chicken gut microbiome revealed by metagenomics and culture.</title>
        <authorList>
            <person name="Gilroy R."/>
            <person name="Ravi A."/>
            <person name="Getino M."/>
            <person name="Pursley I."/>
            <person name="Horton D.L."/>
            <person name="Alikhan N.F."/>
            <person name="Baker D."/>
            <person name="Gharbi K."/>
            <person name="Hall N."/>
            <person name="Watson M."/>
            <person name="Adriaenssens E.M."/>
            <person name="Foster-Nyarko E."/>
            <person name="Jarju S."/>
            <person name="Secka A."/>
            <person name="Antonio M."/>
            <person name="Oren A."/>
            <person name="Chaudhuri R.R."/>
            <person name="La Ragione R."/>
            <person name="Hildebrand F."/>
            <person name="Pallen M.J."/>
        </authorList>
    </citation>
    <scope>NUCLEOTIDE SEQUENCE</scope>
    <source>
        <strain evidence="10">5933</strain>
    </source>
</reference>
<dbReference type="PANTHER" id="PTHR43311">
    <property type="entry name" value="GLUTAMATE--TRNA LIGASE"/>
    <property type="match status" value="1"/>
</dbReference>
<evidence type="ECO:0000313" key="10">
    <source>
        <dbReference type="EMBL" id="HJC71257.1"/>
    </source>
</evidence>
<dbReference type="Proteomes" id="UP000823918">
    <property type="component" value="Unassembled WGS sequence"/>
</dbReference>
<dbReference type="HAMAP" id="MF_01428">
    <property type="entry name" value="Glu_Q_tRNA_synth"/>
    <property type="match status" value="1"/>
</dbReference>
<feature type="binding site" evidence="7">
    <location>
        <begin position="7"/>
        <end position="11"/>
    </location>
    <ligand>
        <name>L-glutamate</name>
        <dbReference type="ChEBI" id="CHEBI:29985"/>
    </ligand>
</feature>
<feature type="binding site" evidence="7">
    <location>
        <position position="109"/>
    </location>
    <ligand>
        <name>Zn(2+)</name>
        <dbReference type="ChEBI" id="CHEBI:29105"/>
    </ligand>
</feature>
<evidence type="ECO:0000256" key="3">
    <source>
        <dbReference type="ARBA" id="ARBA00022741"/>
    </source>
</evidence>
<dbReference type="GO" id="GO:0004818">
    <property type="term" value="F:glutamate-tRNA ligase activity"/>
    <property type="evidence" value="ECO:0007669"/>
    <property type="project" value="TreeGrafter"/>
</dbReference>
<accession>A0A9D2Q1S5</accession>
<dbReference type="InterPro" id="IPR014729">
    <property type="entry name" value="Rossmann-like_a/b/a_fold"/>
</dbReference>
<evidence type="ECO:0000313" key="11">
    <source>
        <dbReference type="Proteomes" id="UP000823918"/>
    </source>
</evidence>
<dbReference type="SUPFAM" id="SSF52374">
    <property type="entry name" value="Nucleotidylyl transferase"/>
    <property type="match status" value="1"/>
</dbReference>
<dbReference type="InterPro" id="IPR049940">
    <property type="entry name" value="GluQ/Sye"/>
</dbReference>
<dbReference type="EMBL" id="DWWA01000005">
    <property type="protein sequence ID" value="HJC71257.1"/>
    <property type="molecule type" value="Genomic_DNA"/>
</dbReference>
<keyword evidence="1 7" id="KW-0436">Ligase</keyword>
<feature type="binding site" evidence="7">
    <location>
        <position position="129"/>
    </location>
    <ligand>
        <name>Zn(2+)</name>
        <dbReference type="ChEBI" id="CHEBI:29105"/>
    </ligand>
</feature>
<protein>
    <recommendedName>
        <fullName evidence="7">Glutamyl-Q tRNA(Asp) synthetase</fullName>
        <shortName evidence="7">Glu-Q-RSs</shortName>
        <ecNumber evidence="7">6.1.1.-</ecNumber>
    </recommendedName>
</protein>
<keyword evidence="3 7" id="KW-0547">Nucleotide-binding</keyword>
<evidence type="ECO:0000256" key="4">
    <source>
        <dbReference type="ARBA" id="ARBA00022833"/>
    </source>
</evidence>
<feature type="short sequence motif" description="'KMSKS' region" evidence="7">
    <location>
        <begin position="249"/>
        <end position="253"/>
    </location>
</feature>
<dbReference type="PRINTS" id="PR00987">
    <property type="entry name" value="TRNASYNTHGLU"/>
</dbReference>
<evidence type="ECO:0000256" key="2">
    <source>
        <dbReference type="ARBA" id="ARBA00022723"/>
    </source>
</evidence>
<feature type="binding site" evidence="7">
    <location>
        <position position="211"/>
    </location>
    <ligand>
        <name>L-glutamate</name>
        <dbReference type="ChEBI" id="CHEBI:29985"/>
    </ligand>
</feature>
<comment type="function">
    <text evidence="7">Catalyzes the tRNA-independent activation of glutamate in presence of ATP and the subsequent transfer of glutamate onto a tRNA(Asp). Glutamate is transferred on the 2-amino-5-(4,5-dihydroxy-2-cyclopenten-1-yl) moiety of the queuosine in the wobble position of the QUC anticodon.</text>
</comment>
<dbReference type="GO" id="GO:0006400">
    <property type="term" value="P:tRNA modification"/>
    <property type="evidence" value="ECO:0007669"/>
    <property type="project" value="InterPro"/>
</dbReference>
<organism evidence="10 11">
    <name type="scientific">Candidatus Ruthenibacterium merdavium</name>
    <dbReference type="NCBI Taxonomy" id="2838752"/>
    <lineage>
        <taxon>Bacteria</taxon>
        <taxon>Bacillati</taxon>
        <taxon>Bacillota</taxon>
        <taxon>Clostridia</taxon>
        <taxon>Eubacteriales</taxon>
        <taxon>Oscillospiraceae</taxon>
        <taxon>Ruthenibacterium</taxon>
    </lineage>
</organism>
<dbReference type="NCBIfam" id="NF004315">
    <property type="entry name" value="PRK05710.1-4"/>
    <property type="match status" value="1"/>
</dbReference>
<dbReference type="GO" id="GO:0008270">
    <property type="term" value="F:zinc ion binding"/>
    <property type="evidence" value="ECO:0007669"/>
    <property type="project" value="UniProtKB-UniRule"/>
</dbReference>
<keyword evidence="6 7" id="KW-0030">Aminoacyl-tRNA synthetase</keyword>
<feature type="binding site" evidence="7">
    <location>
        <position position="133"/>
    </location>
    <ligand>
        <name>Zn(2+)</name>
        <dbReference type="ChEBI" id="CHEBI:29105"/>
    </ligand>
</feature>
<dbReference type="AlphaFoldDB" id="A0A9D2Q1S5"/>
<keyword evidence="4 7" id="KW-0862">Zinc</keyword>
<evidence type="ECO:0000256" key="1">
    <source>
        <dbReference type="ARBA" id="ARBA00022598"/>
    </source>
</evidence>
<dbReference type="InterPro" id="IPR020058">
    <property type="entry name" value="Glu/Gln-tRNA-synth_Ib_cat-dom"/>
</dbReference>
<dbReference type="InterPro" id="IPR001412">
    <property type="entry name" value="aa-tRNA-synth_I_CS"/>
</dbReference>
<dbReference type="EC" id="6.1.1.-" evidence="7"/>
<evidence type="ECO:0000256" key="6">
    <source>
        <dbReference type="ARBA" id="ARBA00023146"/>
    </source>
</evidence>
<dbReference type="InterPro" id="IPR000924">
    <property type="entry name" value="Glu/Gln-tRNA-synth"/>
</dbReference>
<evidence type="ECO:0000259" key="9">
    <source>
        <dbReference type="Pfam" id="PF00749"/>
    </source>
</evidence>
<dbReference type="Gene3D" id="3.40.50.620">
    <property type="entry name" value="HUPs"/>
    <property type="match status" value="1"/>
</dbReference>
<dbReference type="NCBIfam" id="TIGR03838">
    <property type="entry name" value="queuosine_YadB"/>
    <property type="match status" value="1"/>
</dbReference>
<dbReference type="GO" id="GO:0005524">
    <property type="term" value="F:ATP binding"/>
    <property type="evidence" value="ECO:0007669"/>
    <property type="project" value="UniProtKB-KW"/>
</dbReference>
<proteinExistence type="inferred from homology"/>
<dbReference type="InterPro" id="IPR022380">
    <property type="entry name" value="Glu-Q_tRNA(Asp)_Synthase"/>
</dbReference>
<feature type="short sequence motif" description="'HIGH' region" evidence="7">
    <location>
        <begin position="10"/>
        <end position="20"/>
    </location>
</feature>
<dbReference type="GO" id="GO:0005829">
    <property type="term" value="C:cytosol"/>
    <property type="evidence" value="ECO:0007669"/>
    <property type="project" value="TreeGrafter"/>
</dbReference>
<comment type="caution">
    <text evidence="10">The sequence shown here is derived from an EMBL/GenBank/DDBJ whole genome shotgun (WGS) entry which is preliminary data.</text>
</comment>
<feature type="binding site" evidence="7">
    <location>
        <position position="107"/>
    </location>
    <ligand>
        <name>Zn(2+)</name>
        <dbReference type="ChEBI" id="CHEBI:29105"/>
    </ligand>
</feature>
<dbReference type="PROSITE" id="PS00178">
    <property type="entry name" value="AA_TRNA_LIGASE_I"/>
    <property type="match status" value="1"/>
</dbReference>
<dbReference type="GO" id="GO:0006424">
    <property type="term" value="P:glutamyl-tRNA aminoacylation"/>
    <property type="evidence" value="ECO:0007669"/>
    <property type="project" value="InterPro"/>
</dbReference>
<sequence>MTVDKGRFAPSPSGRMHLGNVMCALLAWLSVKSKGGTLVLRIEDLDTARCKKEYARQLMDDLRWLGLTWEEGPGKNEPDAPYFQSERTEIYENTLDRLREKAMIYPCFCSRADLHAANAPHLSDGTVLYQNTCRGLTASEQAEKNKKRPGALRIAVPDEDICFTDGHLGAVCQNLKRECGDFILRRSDGVFAYQMAVVADDACMGITEVVRGQDLLSSTPRQIYLQRLLGVKTPSYYHIPLLVNEQGVRLSKREKSLDMQELRKRYAPSELLGELAALCGLQQKPYAKTPQELAAVFDWGKIVREPIVVPKRIQNE</sequence>